<dbReference type="Proteomes" id="UP000187406">
    <property type="component" value="Unassembled WGS sequence"/>
</dbReference>
<evidence type="ECO:0000313" key="1">
    <source>
        <dbReference type="EMBL" id="GAV58277.1"/>
    </source>
</evidence>
<protein>
    <submittedName>
        <fullName evidence="1">Uncharacterized protein</fullName>
    </submittedName>
</protein>
<dbReference type="InParanoid" id="A0A1Q3ARA3"/>
<proteinExistence type="predicted"/>
<name>A0A1Q3ARA3_CEPFO</name>
<sequence>MLSCCLLHCLHHQCREWVEVSLHNHHQWVGWECLQCQLSACHQWAPTDLQFIEDTQVRSQSKFYMVKPYYSRVPYLCLEVYLVFLRWFWHLGKSEGQHQGSF</sequence>
<evidence type="ECO:0000313" key="2">
    <source>
        <dbReference type="Proteomes" id="UP000187406"/>
    </source>
</evidence>
<organism evidence="1 2">
    <name type="scientific">Cephalotus follicularis</name>
    <name type="common">Albany pitcher plant</name>
    <dbReference type="NCBI Taxonomy" id="3775"/>
    <lineage>
        <taxon>Eukaryota</taxon>
        <taxon>Viridiplantae</taxon>
        <taxon>Streptophyta</taxon>
        <taxon>Embryophyta</taxon>
        <taxon>Tracheophyta</taxon>
        <taxon>Spermatophyta</taxon>
        <taxon>Magnoliopsida</taxon>
        <taxon>eudicotyledons</taxon>
        <taxon>Gunneridae</taxon>
        <taxon>Pentapetalae</taxon>
        <taxon>rosids</taxon>
        <taxon>fabids</taxon>
        <taxon>Oxalidales</taxon>
        <taxon>Cephalotaceae</taxon>
        <taxon>Cephalotus</taxon>
    </lineage>
</organism>
<keyword evidence="2" id="KW-1185">Reference proteome</keyword>
<reference evidence="2" key="1">
    <citation type="submission" date="2016-04" db="EMBL/GenBank/DDBJ databases">
        <title>Cephalotus genome sequencing.</title>
        <authorList>
            <person name="Fukushima K."/>
            <person name="Hasebe M."/>
            <person name="Fang X."/>
        </authorList>
    </citation>
    <scope>NUCLEOTIDE SEQUENCE [LARGE SCALE GENOMIC DNA]</scope>
    <source>
        <strain evidence="2">cv. St1</strain>
    </source>
</reference>
<comment type="caution">
    <text evidence="1">The sequence shown here is derived from an EMBL/GenBank/DDBJ whole genome shotgun (WGS) entry which is preliminary data.</text>
</comment>
<gene>
    <name evidence="1" type="ORF">CFOL_v3_01811</name>
</gene>
<dbReference type="AlphaFoldDB" id="A0A1Q3ARA3"/>
<dbReference type="EMBL" id="BDDD01000063">
    <property type="protein sequence ID" value="GAV58277.1"/>
    <property type="molecule type" value="Genomic_DNA"/>
</dbReference>
<accession>A0A1Q3ARA3</accession>